<dbReference type="STRING" id="1095630.A0A2J6SXS7"/>
<feature type="signal peptide" evidence="1">
    <location>
        <begin position="1"/>
        <end position="19"/>
    </location>
</feature>
<organism evidence="2 3">
    <name type="scientific">Hyaloscypha bicolor E</name>
    <dbReference type="NCBI Taxonomy" id="1095630"/>
    <lineage>
        <taxon>Eukaryota</taxon>
        <taxon>Fungi</taxon>
        <taxon>Dikarya</taxon>
        <taxon>Ascomycota</taxon>
        <taxon>Pezizomycotina</taxon>
        <taxon>Leotiomycetes</taxon>
        <taxon>Helotiales</taxon>
        <taxon>Hyaloscyphaceae</taxon>
        <taxon>Hyaloscypha</taxon>
        <taxon>Hyaloscypha bicolor</taxon>
    </lineage>
</organism>
<reference evidence="2 3" key="1">
    <citation type="submission" date="2016-04" db="EMBL/GenBank/DDBJ databases">
        <title>A degradative enzymes factory behind the ericoid mycorrhizal symbiosis.</title>
        <authorList>
            <consortium name="DOE Joint Genome Institute"/>
            <person name="Martino E."/>
            <person name="Morin E."/>
            <person name="Grelet G."/>
            <person name="Kuo A."/>
            <person name="Kohler A."/>
            <person name="Daghino S."/>
            <person name="Barry K."/>
            <person name="Choi C."/>
            <person name="Cichocki N."/>
            <person name="Clum A."/>
            <person name="Copeland A."/>
            <person name="Hainaut M."/>
            <person name="Haridas S."/>
            <person name="Labutti K."/>
            <person name="Lindquist E."/>
            <person name="Lipzen A."/>
            <person name="Khouja H.-R."/>
            <person name="Murat C."/>
            <person name="Ohm R."/>
            <person name="Olson A."/>
            <person name="Spatafora J."/>
            <person name="Veneault-Fourrey C."/>
            <person name="Henrissat B."/>
            <person name="Grigoriev I."/>
            <person name="Martin F."/>
            <person name="Perotto S."/>
        </authorList>
    </citation>
    <scope>NUCLEOTIDE SEQUENCE [LARGE SCALE GENOMIC DNA]</scope>
    <source>
        <strain evidence="2 3">E</strain>
    </source>
</reference>
<dbReference type="EMBL" id="KZ613855">
    <property type="protein sequence ID" value="PMD55578.1"/>
    <property type="molecule type" value="Genomic_DNA"/>
</dbReference>
<dbReference type="Proteomes" id="UP000235371">
    <property type="component" value="Unassembled WGS sequence"/>
</dbReference>
<evidence type="ECO:0000313" key="2">
    <source>
        <dbReference type="EMBL" id="PMD55578.1"/>
    </source>
</evidence>
<protein>
    <submittedName>
        <fullName evidence="2">Uncharacterized protein</fullName>
    </submittedName>
</protein>
<feature type="chain" id="PRO_5014400288" evidence="1">
    <location>
        <begin position="20"/>
        <end position="133"/>
    </location>
</feature>
<sequence length="133" mass="14712">MQFSITILSGFALAIFASSAPTLTISQRQDEEMQYVADLANQLNEDIVHTMQVLAQQGRVQIQPLPKANCIFKYVDGQKRGKFEDKVWTADSAKEHVSERKFVDENALEEFIVPATSDVGMSQASSATAELVT</sequence>
<evidence type="ECO:0000313" key="3">
    <source>
        <dbReference type="Proteomes" id="UP000235371"/>
    </source>
</evidence>
<dbReference type="InParanoid" id="A0A2J6SXS7"/>
<name>A0A2J6SXS7_9HELO</name>
<keyword evidence="1" id="KW-0732">Signal</keyword>
<dbReference type="GeneID" id="36591726"/>
<dbReference type="AlphaFoldDB" id="A0A2J6SXS7"/>
<dbReference type="OrthoDB" id="438553at2759"/>
<keyword evidence="3" id="KW-1185">Reference proteome</keyword>
<evidence type="ECO:0000256" key="1">
    <source>
        <dbReference type="SAM" id="SignalP"/>
    </source>
</evidence>
<accession>A0A2J6SXS7</accession>
<proteinExistence type="predicted"/>
<gene>
    <name evidence="2" type="ORF">K444DRAFT_633698</name>
</gene>
<dbReference type="RefSeq" id="XP_024732482.1">
    <property type="nucleotide sequence ID" value="XM_024883649.1"/>
</dbReference>